<accession>A0A366D197</accession>
<organism evidence="1 2">
    <name type="scientific">Marinomonas aquiplantarum</name>
    <dbReference type="NCBI Taxonomy" id="491951"/>
    <lineage>
        <taxon>Bacteria</taxon>
        <taxon>Pseudomonadati</taxon>
        <taxon>Pseudomonadota</taxon>
        <taxon>Gammaproteobacteria</taxon>
        <taxon>Oceanospirillales</taxon>
        <taxon>Oceanospirillaceae</taxon>
        <taxon>Marinomonas</taxon>
    </lineage>
</organism>
<comment type="caution">
    <text evidence="1">The sequence shown here is derived from an EMBL/GenBank/DDBJ whole genome shotgun (WGS) entry which is preliminary data.</text>
</comment>
<dbReference type="RefSeq" id="WP_113873816.1">
    <property type="nucleotide sequence ID" value="NZ_QNRF01000003.1"/>
</dbReference>
<dbReference type="AlphaFoldDB" id="A0A366D197"/>
<protein>
    <submittedName>
        <fullName evidence="1">Uncharacterized protein</fullName>
    </submittedName>
</protein>
<sequence>MNKELNRAYWMLADTELPIAKDLTYKDSFAAHFKHGLLFNEKLMISDAQAVNCANFRALLNESEEFKQLMSKDLLSIAVRDPLGTSECHRLTQVRDAFQKENKCNMAQDQFLSDIDLDFVNNNCEIIPYTYSSLRENYTKSIIEIFNSKNAQQVFGDDIQSLLIERLLIESERDQGLGRVFLHKNFESDLKDIGKHDIWLKHQKEIIRFSDAPYITGIPKILNTNPIYSPLHQSSFDLAYPKEPKIIEKSSSIEIATNLNLSSYEKALSKLMPEDILYIRDSLEFKEYQKKIKYGVSSESSLESTLDVLISYQNLIDQYIIKRHLGLKTSKQFKGKRFLEPIRKVSQEGGVFALGLALTDSISGGALSIANFFVSELIDRQSTLSDQNIAREKYKLQVSIESSKNNSKIKAQHITNDTSNETIYTSLGKF</sequence>
<dbReference type="OrthoDB" id="6396603at2"/>
<evidence type="ECO:0000313" key="1">
    <source>
        <dbReference type="EMBL" id="RBO83821.1"/>
    </source>
</evidence>
<dbReference type="EMBL" id="QNRF01000003">
    <property type="protein sequence ID" value="RBO83821.1"/>
    <property type="molecule type" value="Genomic_DNA"/>
</dbReference>
<proteinExistence type="predicted"/>
<dbReference type="Proteomes" id="UP000252086">
    <property type="component" value="Unassembled WGS sequence"/>
</dbReference>
<gene>
    <name evidence="1" type="ORF">DFP76_10395</name>
</gene>
<evidence type="ECO:0000313" key="2">
    <source>
        <dbReference type="Proteomes" id="UP000252086"/>
    </source>
</evidence>
<name>A0A366D197_9GAMM</name>
<keyword evidence="2" id="KW-1185">Reference proteome</keyword>
<reference evidence="1 2" key="1">
    <citation type="submission" date="2018-06" db="EMBL/GenBank/DDBJ databases">
        <title>Genomic Encyclopedia of Type Strains, Phase III (KMG-III): the genomes of soil and plant-associated and newly described type strains.</title>
        <authorList>
            <person name="Whitman W."/>
        </authorList>
    </citation>
    <scope>NUCLEOTIDE SEQUENCE [LARGE SCALE GENOMIC DNA]</scope>
    <source>
        <strain evidence="1 2">CECT 7732</strain>
    </source>
</reference>